<dbReference type="RefSeq" id="XP_009037920.1">
    <property type="nucleotide sequence ID" value="XM_009039672.1"/>
</dbReference>
<dbReference type="PANTHER" id="PTHR20961:SF124">
    <property type="entry name" value="GLYCOSYLTRANSFERASE"/>
    <property type="match status" value="1"/>
</dbReference>
<keyword evidence="3" id="KW-0325">Glycoprotein</keyword>
<keyword evidence="5" id="KW-0732">Signal</keyword>
<dbReference type="PANTHER" id="PTHR20961">
    <property type="entry name" value="GLYCOSYLTRANSFERASE"/>
    <property type="match status" value="1"/>
</dbReference>
<dbReference type="AlphaFoldDB" id="F0YCF5"/>
<keyword evidence="1" id="KW-0328">Glycosyltransferase</keyword>
<dbReference type="Pfam" id="PF04577">
    <property type="entry name" value="Glyco_transf_61"/>
    <property type="match status" value="1"/>
</dbReference>
<evidence type="ECO:0000259" key="6">
    <source>
        <dbReference type="Pfam" id="PF04577"/>
    </source>
</evidence>
<dbReference type="GO" id="GO:0016757">
    <property type="term" value="F:glycosyltransferase activity"/>
    <property type="evidence" value="ECO:0007669"/>
    <property type="project" value="UniProtKB-KW"/>
</dbReference>
<dbReference type="Proteomes" id="UP000002729">
    <property type="component" value="Unassembled WGS sequence"/>
</dbReference>
<evidence type="ECO:0000256" key="4">
    <source>
        <dbReference type="SAM" id="MobiDB-lite"/>
    </source>
</evidence>
<organism evidence="8">
    <name type="scientific">Aureococcus anophagefferens</name>
    <name type="common">Harmful bloom alga</name>
    <dbReference type="NCBI Taxonomy" id="44056"/>
    <lineage>
        <taxon>Eukaryota</taxon>
        <taxon>Sar</taxon>
        <taxon>Stramenopiles</taxon>
        <taxon>Ochrophyta</taxon>
        <taxon>Pelagophyceae</taxon>
        <taxon>Pelagomonadales</taxon>
        <taxon>Pelagomonadaceae</taxon>
        <taxon>Aureococcus</taxon>
    </lineage>
</organism>
<name>F0YCF5_AURAN</name>
<protein>
    <recommendedName>
        <fullName evidence="6">Glycosyltransferase 61 catalytic domain-containing protein</fullName>
    </recommendedName>
</protein>
<evidence type="ECO:0000313" key="8">
    <source>
        <dbReference type="Proteomes" id="UP000002729"/>
    </source>
</evidence>
<evidence type="ECO:0000256" key="2">
    <source>
        <dbReference type="ARBA" id="ARBA00022679"/>
    </source>
</evidence>
<evidence type="ECO:0000256" key="5">
    <source>
        <dbReference type="SAM" id="SignalP"/>
    </source>
</evidence>
<evidence type="ECO:0000256" key="3">
    <source>
        <dbReference type="ARBA" id="ARBA00023180"/>
    </source>
</evidence>
<accession>F0YCF5</accession>
<dbReference type="InParanoid" id="F0YCF5"/>
<dbReference type="EMBL" id="GL833131">
    <property type="protein sequence ID" value="EGB07287.1"/>
    <property type="molecule type" value="Genomic_DNA"/>
</dbReference>
<feature type="region of interest" description="Disordered" evidence="4">
    <location>
        <begin position="21"/>
        <end position="46"/>
    </location>
</feature>
<keyword evidence="8" id="KW-1185">Reference proteome</keyword>
<dbReference type="KEGG" id="aaf:AURANDRAFT_64976"/>
<feature type="chain" id="PRO_5003260935" description="Glycosyltransferase 61 catalytic domain-containing protein" evidence="5">
    <location>
        <begin position="19"/>
        <end position="560"/>
    </location>
</feature>
<dbReference type="InterPro" id="IPR007657">
    <property type="entry name" value="Glycosyltransferase_61"/>
</dbReference>
<proteinExistence type="predicted"/>
<dbReference type="OrthoDB" id="2102136at2759"/>
<sequence>MAASAAVRCLVVLGVARCGPGGGGRRGGRGGGGAAAGGGAKPQQKNVVNIDDYPGGYVVASQRPQQGVFADREVLPFSSDEEKQKWCDLHWKAHGKTGGAKQGQRWARVCPAPEGHGPKFQPWRDANRWSGCAAKQFVGRVSGPGAYVELGHNGPGSCVVGDGDRAYPVHLNLKRDARNARPHPTLVDGHVAHAFGVYPDEVAHNINQFPRLLRIARHVPANSTTLLVHDSRLWREWVAMLARRRMIPDELKIRYVPIRKTGSTIFKPRDPRDSVFFAGEAQGSKRVIQREAVPIFPDHVSTGWYTLGGEETCAFQLALNRTYVSRLLSACPDPEPNTREIPHLGGSVPARTAACVVEVLIVSRQDARTRSVKNHDAMVKRVLAALDGALAPRACAVNVRVFVGKEHTLASSAAVWRRAHVVIAPHGAALANVIFVQPDTLLVELGYYAGAQGKKGPSLHERVGKEPWPAPYYWAAAASADSQLFASMAQGSYSGPMTADLDDVARLMTDRVAPRLLDRPDLTARHLAPPPSGAACPPAPGFASLHGGGDRPGDGPPRAP</sequence>
<feature type="region of interest" description="Disordered" evidence="4">
    <location>
        <begin position="520"/>
        <end position="560"/>
    </location>
</feature>
<gene>
    <name evidence="7" type="ORF">AURANDRAFT_64976</name>
</gene>
<feature type="domain" description="Glycosyltransferase 61 catalytic" evidence="6">
    <location>
        <begin position="343"/>
        <end position="442"/>
    </location>
</feature>
<dbReference type="InterPro" id="IPR049625">
    <property type="entry name" value="Glyco_transf_61_cat"/>
</dbReference>
<feature type="signal peptide" evidence="5">
    <location>
        <begin position="1"/>
        <end position="18"/>
    </location>
</feature>
<feature type="compositionally biased region" description="Pro residues" evidence="4">
    <location>
        <begin position="528"/>
        <end position="540"/>
    </location>
</feature>
<feature type="compositionally biased region" description="Gly residues" evidence="4">
    <location>
        <begin position="21"/>
        <end position="40"/>
    </location>
</feature>
<evidence type="ECO:0000256" key="1">
    <source>
        <dbReference type="ARBA" id="ARBA00022676"/>
    </source>
</evidence>
<dbReference type="GeneID" id="20225104"/>
<evidence type="ECO:0000313" key="7">
    <source>
        <dbReference type="EMBL" id="EGB07287.1"/>
    </source>
</evidence>
<keyword evidence="2" id="KW-0808">Transferase</keyword>
<reference evidence="7 8" key="1">
    <citation type="journal article" date="2011" name="Proc. Natl. Acad. Sci. U.S.A.">
        <title>Niche of harmful alga Aureococcus anophagefferens revealed through ecogenomics.</title>
        <authorList>
            <person name="Gobler C.J."/>
            <person name="Berry D.L."/>
            <person name="Dyhrman S.T."/>
            <person name="Wilhelm S.W."/>
            <person name="Salamov A."/>
            <person name="Lobanov A.V."/>
            <person name="Zhang Y."/>
            <person name="Collier J.L."/>
            <person name="Wurch L.L."/>
            <person name="Kustka A.B."/>
            <person name="Dill B.D."/>
            <person name="Shah M."/>
            <person name="VerBerkmoes N.C."/>
            <person name="Kuo A."/>
            <person name="Terry A."/>
            <person name="Pangilinan J."/>
            <person name="Lindquist E.A."/>
            <person name="Lucas S."/>
            <person name="Paulsen I.T."/>
            <person name="Hattenrath-Lehmann T.K."/>
            <person name="Talmage S.C."/>
            <person name="Walker E.A."/>
            <person name="Koch F."/>
            <person name="Burson A.M."/>
            <person name="Marcoval M.A."/>
            <person name="Tang Y.Z."/>
            <person name="Lecleir G.R."/>
            <person name="Coyne K.J."/>
            <person name="Berg G.M."/>
            <person name="Bertrand E.M."/>
            <person name="Saito M.A."/>
            <person name="Gladyshev V.N."/>
            <person name="Grigoriev I.V."/>
        </authorList>
    </citation>
    <scope>NUCLEOTIDE SEQUENCE [LARGE SCALE GENOMIC DNA]</scope>
    <source>
        <strain evidence="8">CCMP 1984</strain>
    </source>
</reference>